<evidence type="ECO:0000313" key="5">
    <source>
        <dbReference type="Proteomes" id="UP000886845"/>
    </source>
</evidence>
<dbReference type="SUPFAM" id="SSF53448">
    <property type="entry name" value="Nucleotide-diphospho-sugar transferases"/>
    <property type="match status" value="1"/>
</dbReference>
<dbReference type="CDD" id="cd04194">
    <property type="entry name" value="GT8_A4GalT_like"/>
    <property type="match status" value="1"/>
</dbReference>
<evidence type="ECO:0000313" key="4">
    <source>
        <dbReference type="EMBL" id="HIV08716.1"/>
    </source>
</evidence>
<dbReference type="Pfam" id="PF01501">
    <property type="entry name" value="Glyco_transf_8"/>
    <property type="match status" value="1"/>
</dbReference>
<protein>
    <submittedName>
        <fullName evidence="4">Glycosyltransferase family 8 protein</fullName>
    </submittedName>
</protein>
<proteinExistence type="predicted"/>
<dbReference type="InterPro" id="IPR029044">
    <property type="entry name" value="Nucleotide-diphossugar_trans"/>
</dbReference>
<evidence type="ECO:0000256" key="3">
    <source>
        <dbReference type="ARBA" id="ARBA00022723"/>
    </source>
</evidence>
<dbReference type="PANTHER" id="PTHR13778:SF47">
    <property type="entry name" value="LIPOPOLYSACCHARIDE 1,3-GALACTOSYLTRANSFERASE"/>
    <property type="match status" value="1"/>
</dbReference>
<dbReference type="AlphaFoldDB" id="A0A9D1NL91"/>
<dbReference type="GO" id="GO:0046872">
    <property type="term" value="F:metal ion binding"/>
    <property type="evidence" value="ECO:0007669"/>
    <property type="project" value="UniProtKB-KW"/>
</dbReference>
<dbReference type="InterPro" id="IPR050748">
    <property type="entry name" value="Glycosyltrans_8_dom-fam"/>
</dbReference>
<dbReference type="EMBL" id="DVOR01000037">
    <property type="protein sequence ID" value="HIV08716.1"/>
    <property type="molecule type" value="Genomic_DNA"/>
</dbReference>
<keyword evidence="2" id="KW-0808">Transferase</keyword>
<keyword evidence="1" id="KW-0328">Glycosyltransferase</keyword>
<dbReference type="InterPro" id="IPR002495">
    <property type="entry name" value="Glyco_trans_8"/>
</dbReference>
<dbReference type="Proteomes" id="UP000886845">
    <property type="component" value="Unassembled WGS sequence"/>
</dbReference>
<evidence type="ECO:0000256" key="1">
    <source>
        <dbReference type="ARBA" id="ARBA00022676"/>
    </source>
</evidence>
<reference evidence="4" key="1">
    <citation type="submission" date="2020-10" db="EMBL/GenBank/DDBJ databases">
        <authorList>
            <person name="Gilroy R."/>
        </authorList>
    </citation>
    <scope>NUCLEOTIDE SEQUENCE</scope>
    <source>
        <strain evidence="4">35461</strain>
    </source>
</reference>
<organism evidence="4 5">
    <name type="scientific">Candidatus Spyradenecus faecavium</name>
    <dbReference type="NCBI Taxonomy" id="2840947"/>
    <lineage>
        <taxon>Bacteria</taxon>
        <taxon>Pseudomonadati</taxon>
        <taxon>Lentisphaerota</taxon>
        <taxon>Lentisphaeria</taxon>
        <taxon>Lentisphaerales</taxon>
        <taxon>Lentisphaeraceae</taxon>
        <taxon>Lentisphaeraceae incertae sedis</taxon>
        <taxon>Candidatus Spyradenecus</taxon>
    </lineage>
</organism>
<dbReference type="PANTHER" id="PTHR13778">
    <property type="entry name" value="GLYCOSYLTRANSFERASE 8 DOMAIN-CONTAINING PROTEIN"/>
    <property type="match status" value="1"/>
</dbReference>
<keyword evidence="3" id="KW-0479">Metal-binding</keyword>
<dbReference type="GO" id="GO:0016757">
    <property type="term" value="F:glycosyltransferase activity"/>
    <property type="evidence" value="ECO:0007669"/>
    <property type="project" value="UniProtKB-KW"/>
</dbReference>
<name>A0A9D1NL91_9BACT</name>
<accession>A0A9D1NL91</accession>
<dbReference type="Gene3D" id="3.90.550.10">
    <property type="entry name" value="Spore Coat Polysaccharide Biosynthesis Protein SpsA, Chain A"/>
    <property type="match status" value="1"/>
</dbReference>
<comment type="caution">
    <text evidence="4">The sequence shown here is derived from an EMBL/GenBank/DDBJ whole genome shotgun (WGS) entry which is preliminary data.</text>
</comment>
<gene>
    <name evidence="4" type="ORF">IAC79_01195</name>
</gene>
<reference evidence="4" key="2">
    <citation type="journal article" date="2021" name="PeerJ">
        <title>Extensive microbial diversity within the chicken gut microbiome revealed by metagenomics and culture.</title>
        <authorList>
            <person name="Gilroy R."/>
            <person name="Ravi A."/>
            <person name="Getino M."/>
            <person name="Pursley I."/>
            <person name="Horton D.L."/>
            <person name="Alikhan N.F."/>
            <person name="Baker D."/>
            <person name="Gharbi K."/>
            <person name="Hall N."/>
            <person name="Watson M."/>
            <person name="Adriaenssens E.M."/>
            <person name="Foster-Nyarko E."/>
            <person name="Jarju S."/>
            <person name="Secka A."/>
            <person name="Antonio M."/>
            <person name="Oren A."/>
            <person name="Chaudhuri R.R."/>
            <person name="La Ragione R."/>
            <person name="Hildebrand F."/>
            <person name="Pallen M.J."/>
        </authorList>
    </citation>
    <scope>NUCLEOTIDE SEQUENCE</scope>
    <source>
        <strain evidence="4">35461</strain>
    </source>
</reference>
<evidence type="ECO:0000256" key="2">
    <source>
        <dbReference type="ARBA" id="ARBA00022679"/>
    </source>
</evidence>
<sequence>MDNVSSTRLPISVSFCVSDNYVQHLAVVALSILDHASEGQRFVFHVLVRAISDDSRRRLSEIEQAWPNCRFAIHVVDAKLFDKLPLTLDHVTQETYYRFLLPQLLTDEARTIYMDVDVLVCGDLMPLWETNLGDAILGGVLDVEKPCHALEQHRQGLGLPPNAPYVNAGILLMDLDGLRRFHFTEKCFAATAALGPRIAFVDQDPINVVAHGHLCLLPKRWNFQDKRLHGERPVIRHFASFTNKPWCNIWKNSTWPLYLRYLRKSPYRDRAMRFLWEHIKGLFWYRYVKKGIERTLFCGILIRKRPAPPRKGT</sequence>